<keyword evidence="7" id="KW-0547">Nucleotide-binding</keyword>
<dbReference type="SMART" id="SM00073">
    <property type="entry name" value="HPT"/>
    <property type="match status" value="1"/>
</dbReference>
<dbReference type="InterPro" id="IPR037006">
    <property type="entry name" value="CheA-like_homodim_sf"/>
</dbReference>
<evidence type="ECO:0000256" key="5">
    <source>
        <dbReference type="ARBA" id="ARBA00022553"/>
    </source>
</evidence>
<evidence type="ECO:0000256" key="11">
    <source>
        <dbReference type="PROSITE-ProRule" id="PRU00110"/>
    </source>
</evidence>
<evidence type="ECO:0000256" key="3">
    <source>
        <dbReference type="ARBA" id="ARBA00021495"/>
    </source>
</evidence>
<protein>
    <recommendedName>
        <fullName evidence="3">Chemotaxis protein CheA</fullName>
        <ecNumber evidence="2">2.7.13.3</ecNumber>
    </recommendedName>
</protein>
<dbReference type="GO" id="GO:0006935">
    <property type="term" value="P:chemotaxis"/>
    <property type="evidence" value="ECO:0007669"/>
    <property type="project" value="UniProtKB-KW"/>
</dbReference>
<evidence type="ECO:0000256" key="7">
    <source>
        <dbReference type="ARBA" id="ARBA00022741"/>
    </source>
</evidence>
<dbReference type="SUPFAM" id="SSF50341">
    <property type="entry name" value="CheW-like"/>
    <property type="match status" value="1"/>
</dbReference>
<feature type="domain" description="CheW-like" evidence="13">
    <location>
        <begin position="550"/>
        <end position="687"/>
    </location>
</feature>
<dbReference type="Gene3D" id="1.20.120.160">
    <property type="entry name" value="HPT domain"/>
    <property type="match status" value="1"/>
</dbReference>
<dbReference type="KEGG" id="kme:H0A61_02288"/>
<dbReference type="CDD" id="cd00731">
    <property type="entry name" value="CheA_reg"/>
    <property type="match status" value="1"/>
</dbReference>
<feature type="modified residue" description="Phosphohistidine" evidence="11">
    <location>
        <position position="46"/>
    </location>
</feature>
<dbReference type="FunFam" id="2.30.30.40:FF:000048">
    <property type="entry name" value="Chemotaxis protein CheA, putative"/>
    <property type="match status" value="1"/>
</dbReference>
<dbReference type="SMART" id="SM00260">
    <property type="entry name" value="CheW"/>
    <property type="match status" value="1"/>
</dbReference>
<keyword evidence="10" id="KW-0902">Two-component regulatory system</keyword>
<feature type="domain" description="Histidine kinase" evidence="12">
    <location>
        <begin position="309"/>
        <end position="548"/>
    </location>
</feature>
<dbReference type="PANTHER" id="PTHR43395">
    <property type="entry name" value="SENSOR HISTIDINE KINASE CHEA"/>
    <property type="match status" value="1"/>
</dbReference>
<dbReference type="Gene3D" id="3.30.70.1110">
    <property type="entry name" value="Histidine kinase CheA-like, P2 response regulator-binding domain"/>
    <property type="match status" value="1"/>
</dbReference>
<dbReference type="InterPro" id="IPR036641">
    <property type="entry name" value="HPT_dom_sf"/>
</dbReference>
<dbReference type="Gene3D" id="2.30.30.40">
    <property type="entry name" value="SH3 Domains"/>
    <property type="match status" value="1"/>
</dbReference>
<dbReference type="AlphaFoldDB" id="A0A8A0RR95"/>
<keyword evidence="5 11" id="KW-0597">Phosphoprotein</keyword>
<dbReference type="SMART" id="SM01231">
    <property type="entry name" value="H-kinase_dim"/>
    <property type="match status" value="1"/>
</dbReference>
<evidence type="ECO:0000256" key="6">
    <source>
        <dbReference type="ARBA" id="ARBA00022679"/>
    </source>
</evidence>
<evidence type="ECO:0000256" key="2">
    <source>
        <dbReference type="ARBA" id="ARBA00012438"/>
    </source>
</evidence>
<dbReference type="Pfam" id="PF02895">
    <property type="entry name" value="H-kinase_dim"/>
    <property type="match status" value="1"/>
</dbReference>
<dbReference type="SUPFAM" id="SSF47226">
    <property type="entry name" value="Histidine-containing phosphotransfer domain, HPT domain"/>
    <property type="match status" value="1"/>
</dbReference>
<dbReference type="EC" id="2.7.13.3" evidence="2"/>
<dbReference type="PANTHER" id="PTHR43395:SF1">
    <property type="entry name" value="CHEMOTAXIS PROTEIN CHEA"/>
    <property type="match status" value="1"/>
</dbReference>
<evidence type="ECO:0000313" key="15">
    <source>
        <dbReference type="EMBL" id="QSQ09907.1"/>
    </source>
</evidence>
<comment type="catalytic activity">
    <reaction evidence="1">
        <text>ATP + protein L-histidine = ADP + protein N-phospho-L-histidine.</text>
        <dbReference type="EC" id="2.7.13.3"/>
    </reaction>
</comment>
<dbReference type="InterPro" id="IPR010808">
    <property type="entry name" value="CheA_P2-bd"/>
</dbReference>
<reference evidence="15" key="1">
    <citation type="submission" date="2020-07" db="EMBL/GenBank/DDBJ databases">
        <title>Koleobacter methoxysyntrophicus gen. nov., sp. nov., a novel anaerobic bacterium isolated from deep subsurface oil field and proposal of Koleobacterales ord. nov. in the phylum Firmicutes.</title>
        <authorList>
            <person name="Sakamoto S."/>
            <person name="Tamaki H."/>
        </authorList>
    </citation>
    <scope>NUCLEOTIDE SEQUENCE</scope>
    <source>
        <strain evidence="15">NRmbB1</strain>
    </source>
</reference>
<dbReference type="InterPro" id="IPR037052">
    <property type="entry name" value="CheA-like_P2_sf"/>
</dbReference>
<dbReference type="InterPro" id="IPR004358">
    <property type="entry name" value="Sig_transdc_His_kin-like_C"/>
</dbReference>
<keyword evidence="4" id="KW-0145">Chemotaxis</keyword>
<dbReference type="Pfam" id="PF01627">
    <property type="entry name" value="Hpt"/>
    <property type="match status" value="1"/>
</dbReference>
<name>A0A8A0RR95_9FIRM</name>
<dbReference type="InterPro" id="IPR051315">
    <property type="entry name" value="Bact_Chemotaxis_CheA"/>
</dbReference>
<evidence type="ECO:0000256" key="4">
    <source>
        <dbReference type="ARBA" id="ARBA00022500"/>
    </source>
</evidence>
<dbReference type="SUPFAM" id="SSF55874">
    <property type="entry name" value="ATPase domain of HSP90 chaperone/DNA topoisomerase II/histidine kinase"/>
    <property type="match status" value="1"/>
</dbReference>
<organism evidence="15 16">
    <name type="scientific">Koleobacter methoxysyntrophicus</name>
    <dbReference type="NCBI Taxonomy" id="2751313"/>
    <lineage>
        <taxon>Bacteria</taxon>
        <taxon>Bacillati</taxon>
        <taxon>Bacillota</taxon>
        <taxon>Clostridia</taxon>
        <taxon>Koleobacterales</taxon>
        <taxon>Koleobacteraceae</taxon>
        <taxon>Koleobacter</taxon>
    </lineage>
</organism>
<dbReference type="GO" id="GO:0000155">
    <property type="term" value="F:phosphorelay sensor kinase activity"/>
    <property type="evidence" value="ECO:0007669"/>
    <property type="project" value="InterPro"/>
</dbReference>
<keyword evidence="8" id="KW-0418">Kinase</keyword>
<dbReference type="InterPro" id="IPR002545">
    <property type="entry name" value="CheW-lke_dom"/>
</dbReference>
<evidence type="ECO:0000259" key="13">
    <source>
        <dbReference type="PROSITE" id="PS50851"/>
    </source>
</evidence>
<dbReference type="SMART" id="SM00387">
    <property type="entry name" value="HATPase_c"/>
    <property type="match status" value="1"/>
</dbReference>
<dbReference type="CDD" id="cd16916">
    <property type="entry name" value="HATPase_CheA-like"/>
    <property type="match status" value="1"/>
</dbReference>
<evidence type="ECO:0000256" key="9">
    <source>
        <dbReference type="ARBA" id="ARBA00022840"/>
    </source>
</evidence>
<dbReference type="SUPFAM" id="SSF55052">
    <property type="entry name" value="CheY-binding domain of CheA"/>
    <property type="match status" value="1"/>
</dbReference>
<gene>
    <name evidence="15" type="primary">cheA</name>
    <name evidence="15" type="ORF">H0A61_02288</name>
</gene>
<evidence type="ECO:0000259" key="12">
    <source>
        <dbReference type="PROSITE" id="PS50109"/>
    </source>
</evidence>
<dbReference type="FunFam" id="3.30.565.10:FF:000016">
    <property type="entry name" value="Chemotaxis protein CheA, putative"/>
    <property type="match status" value="1"/>
</dbReference>
<proteinExistence type="predicted"/>
<dbReference type="Pfam" id="PF01584">
    <property type="entry name" value="CheW"/>
    <property type="match status" value="1"/>
</dbReference>
<keyword evidence="16" id="KW-1185">Reference proteome</keyword>
<dbReference type="InterPro" id="IPR036061">
    <property type="entry name" value="CheW-like_dom_sf"/>
</dbReference>
<keyword evidence="9" id="KW-0067">ATP-binding</keyword>
<dbReference type="SUPFAM" id="SSF47384">
    <property type="entry name" value="Homodimeric domain of signal transducing histidine kinase"/>
    <property type="match status" value="1"/>
</dbReference>
<evidence type="ECO:0000259" key="14">
    <source>
        <dbReference type="PROSITE" id="PS50894"/>
    </source>
</evidence>
<dbReference type="GO" id="GO:0005737">
    <property type="term" value="C:cytoplasm"/>
    <property type="evidence" value="ECO:0007669"/>
    <property type="project" value="InterPro"/>
</dbReference>
<dbReference type="InterPro" id="IPR004105">
    <property type="entry name" value="CheA-like_dim"/>
</dbReference>
<evidence type="ECO:0000313" key="16">
    <source>
        <dbReference type="Proteomes" id="UP000662904"/>
    </source>
</evidence>
<dbReference type="GO" id="GO:0005524">
    <property type="term" value="F:ATP binding"/>
    <property type="evidence" value="ECO:0007669"/>
    <property type="project" value="UniProtKB-KW"/>
</dbReference>
<accession>A0A8A0RR95</accession>
<evidence type="ECO:0000256" key="10">
    <source>
        <dbReference type="ARBA" id="ARBA00023012"/>
    </source>
</evidence>
<feature type="domain" description="HPt" evidence="14">
    <location>
        <begin position="1"/>
        <end position="103"/>
    </location>
</feature>
<dbReference type="InterPro" id="IPR003594">
    <property type="entry name" value="HATPase_dom"/>
</dbReference>
<dbReference type="Gene3D" id="1.10.287.560">
    <property type="entry name" value="Histidine kinase CheA-like, homodimeric domain"/>
    <property type="match status" value="1"/>
</dbReference>
<dbReference type="EMBL" id="CP059066">
    <property type="protein sequence ID" value="QSQ09907.1"/>
    <property type="molecule type" value="Genomic_DNA"/>
</dbReference>
<keyword evidence="6 15" id="KW-0808">Transferase</keyword>
<dbReference type="Pfam" id="PF02518">
    <property type="entry name" value="HATPase_c"/>
    <property type="match status" value="1"/>
</dbReference>
<dbReference type="InterPro" id="IPR036890">
    <property type="entry name" value="HATPase_C_sf"/>
</dbReference>
<dbReference type="InterPro" id="IPR008207">
    <property type="entry name" value="Sig_transdc_His_kin_Hpt_dom"/>
</dbReference>
<dbReference type="InterPro" id="IPR005467">
    <property type="entry name" value="His_kinase_dom"/>
</dbReference>
<dbReference type="InterPro" id="IPR036097">
    <property type="entry name" value="HisK_dim/P_sf"/>
</dbReference>
<evidence type="ECO:0000256" key="1">
    <source>
        <dbReference type="ARBA" id="ARBA00000085"/>
    </source>
</evidence>
<dbReference type="Gene3D" id="3.30.565.10">
    <property type="entry name" value="Histidine kinase-like ATPase, C-terminal domain"/>
    <property type="match status" value="1"/>
</dbReference>
<dbReference type="InterPro" id="IPR035891">
    <property type="entry name" value="CheY-binding_CheA"/>
</dbReference>
<dbReference type="PROSITE" id="PS50894">
    <property type="entry name" value="HPT"/>
    <property type="match status" value="1"/>
</dbReference>
<dbReference type="PRINTS" id="PR00344">
    <property type="entry name" value="BCTRLSENSOR"/>
</dbReference>
<sequence length="687" mass="77744">MDMKQYIEVFVEEAQEHLNNLNQYLLKLEVSPENPEYIDEIFRSSHTLKGMAGTMGYEKISEITHEMENVLQGIRNGEIKINSKTVDVLFECFDILENLVGSILQNGAEGNIDTSKVINRLKSVFEINESDEKDYNKDHNKGHDVDENKKTSRLNFNEFEENLIKAAYEKKFNIFEIQISLNDDCLLKSARAFVIFKNLERIGEIIKTIPPVEDIEDEKFQKEFTLYLITSSAKEQIEKMLGSISEIQKIWVTPVDYTKKETIPVKEKNDLEGGEYNTVIVESEQDPSKSISQKLKTGKTVRVDIEKLDNLMNLVSELIIIKTRLEGIGENREIGIQELHEAVEYLERITTNLHDAVMKVRMVPIEQVFNRFPRMVRDLSKELNKEINLHIEGEETELDRTVIDEIGDPLIHLVRNAIDHGIETPEERKRQGKQANGNIILKAYHDGNNVVIEIDDDGKGIDLEKVLAKAIEKRFITVKESKELSEQDILQFLFKPGFSTSERITDISGRGVGLDVVKTKIESLGGTIDIETIQGKGSKFIVRLPLTLAIIQALLVGVGTEKYAVPLNSIKETVTINSKNINRIKNQEITLFRGEVLPIIRLNELLDISGNIFENSASNDFYNEDLTVVIVKKGEKLLGLAVDELIGQQEIVIKSLGKFLNNIKLIAGATILGDGQVALILDVNTLT</sequence>
<evidence type="ECO:0000256" key="8">
    <source>
        <dbReference type="ARBA" id="ARBA00022777"/>
    </source>
</evidence>
<dbReference type="Proteomes" id="UP000662904">
    <property type="component" value="Chromosome"/>
</dbReference>
<dbReference type="RefSeq" id="WP_206707239.1">
    <property type="nucleotide sequence ID" value="NZ_CP059066.1"/>
</dbReference>
<dbReference type="Pfam" id="PF07194">
    <property type="entry name" value="P2"/>
    <property type="match status" value="1"/>
</dbReference>
<dbReference type="CDD" id="cd00088">
    <property type="entry name" value="HPT"/>
    <property type="match status" value="1"/>
</dbReference>
<dbReference type="PROSITE" id="PS50851">
    <property type="entry name" value="CHEW"/>
    <property type="match status" value="1"/>
</dbReference>
<dbReference type="PROSITE" id="PS50109">
    <property type="entry name" value="HIS_KIN"/>
    <property type="match status" value="1"/>
</dbReference>